<evidence type="ECO:0000256" key="3">
    <source>
        <dbReference type="ARBA" id="ARBA00022692"/>
    </source>
</evidence>
<keyword evidence="2 8" id="KW-0813">Transport</keyword>
<dbReference type="InterPro" id="IPR003280">
    <property type="entry name" value="2pore_dom_K_chnl"/>
</dbReference>
<evidence type="ECO:0000256" key="7">
    <source>
        <dbReference type="ARBA" id="ARBA00023303"/>
    </source>
</evidence>
<evidence type="ECO:0000256" key="2">
    <source>
        <dbReference type="ARBA" id="ARBA00022448"/>
    </source>
</evidence>
<evidence type="ECO:0000313" key="11">
    <source>
        <dbReference type="EnsemblMetazoa" id="CLYHEMP022323.1"/>
    </source>
</evidence>
<feature type="transmembrane region" description="Helical" evidence="9">
    <location>
        <begin position="93"/>
        <end position="112"/>
    </location>
</feature>
<comment type="subcellular location">
    <subcellularLocation>
        <location evidence="1">Membrane</location>
        <topology evidence="1">Multi-pass membrane protein</topology>
    </subcellularLocation>
</comment>
<dbReference type="RefSeq" id="XP_066933336.1">
    <property type="nucleotide sequence ID" value="XM_067077235.1"/>
</dbReference>
<dbReference type="PRINTS" id="PR01333">
    <property type="entry name" value="2POREKCHANEL"/>
</dbReference>
<keyword evidence="7 8" id="KW-0407">Ion channel</keyword>
<evidence type="ECO:0000256" key="9">
    <source>
        <dbReference type="SAM" id="Phobius"/>
    </source>
</evidence>
<dbReference type="GO" id="GO:0005886">
    <property type="term" value="C:plasma membrane"/>
    <property type="evidence" value="ECO:0007669"/>
    <property type="project" value="TreeGrafter"/>
</dbReference>
<dbReference type="SUPFAM" id="SSF81324">
    <property type="entry name" value="Voltage-gated potassium channels"/>
    <property type="match status" value="2"/>
</dbReference>
<feature type="transmembrane region" description="Helical" evidence="9">
    <location>
        <begin position="203"/>
        <end position="220"/>
    </location>
</feature>
<dbReference type="PANTHER" id="PTHR11003:SF345">
    <property type="entry name" value="TWIK FAMILY OF POTASSIUM CHANNELS PROTEIN 18"/>
    <property type="match status" value="1"/>
</dbReference>
<keyword evidence="5 8" id="KW-0406">Ion transport</keyword>
<evidence type="ECO:0000259" key="10">
    <source>
        <dbReference type="Pfam" id="PF07885"/>
    </source>
</evidence>
<evidence type="ECO:0000256" key="8">
    <source>
        <dbReference type="RuleBase" id="RU003857"/>
    </source>
</evidence>
<keyword evidence="4 9" id="KW-1133">Transmembrane helix</keyword>
<evidence type="ECO:0000313" key="12">
    <source>
        <dbReference type="Proteomes" id="UP000594262"/>
    </source>
</evidence>
<keyword evidence="12" id="KW-1185">Reference proteome</keyword>
<accession>A0A7M5XFX7</accession>
<dbReference type="GO" id="GO:0030322">
    <property type="term" value="P:stabilization of membrane potential"/>
    <property type="evidence" value="ECO:0007669"/>
    <property type="project" value="TreeGrafter"/>
</dbReference>
<dbReference type="AlphaFoldDB" id="A0A7M5XFX7"/>
<feature type="transmembrane region" description="Helical" evidence="9">
    <location>
        <begin position="118"/>
        <end position="138"/>
    </location>
</feature>
<feature type="transmembrane region" description="Helical" evidence="9">
    <location>
        <begin position="168"/>
        <end position="191"/>
    </location>
</feature>
<dbReference type="GO" id="GO:0022841">
    <property type="term" value="F:potassium ion leak channel activity"/>
    <property type="evidence" value="ECO:0007669"/>
    <property type="project" value="TreeGrafter"/>
</dbReference>
<organism evidence="11 12">
    <name type="scientific">Clytia hemisphaerica</name>
    <dbReference type="NCBI Taxonomy" id="252671"/>
    <lineage>
        <taxon>Eukaryota</taxon>
        <taxon>Metazoa</taxon>
        <taxon>Cnidaria</taxon>
        <taxon>Hydrozoa</taxon>
        <taxon>Hydroidolina</taxon>
        <taxon>Leptothecata</taxon>
        <taxon>Obeliida</taxon>
        <taxon>Clytiidae</taxon>
        <taxon>Clytia</taxon>
    </lineage>
</organism>
<feature type="domain" description="Potassium channel" evidence="10">
    <location>
        <begin position="89"/>
        <end position="146"/>
    </location>
</feature>
<name>A0A7M5XFX7_9CNID</name>
<feature type="transmembrane region" description="Helical" evidence="9">
    <location>
        <begin position="241"/>
        <end position="262"/>
    </location>
</feature>
<feature type="domain" description="Potassium channel" evidence="10">
    <location>
        <begin position="180"/>
        <end position="260"/>
    </location>
</feature>
<sequence>MGSIKSSCVKLSIRTAIFLVYLFAGAGIFLLLEKDDQQLVRTKADNDLTEHINSMVVKYNVSDADIKLFRNLMERALDVGALGRRKYKTEWNFVNALFFCGNVITTIGYGHITPHTIGGRVVMMFYALFGISLTGFFLRTVGNELTNFIAYLVKTYERRMMNREAEKLEIKCAVVSSILVLVMLLLGGSVFSVAEGSWSFLDAFYFCFVSLTTVGFGDMIPGESRDNQGHVEELFIELTCLIYYVVGLSIMSGVIVSISGIIEEKTKKLDIGDPMDAIRNLRIENLNSKAMKKLGYKVDEGVRMPPKMMKSSVNTQRRGTIIPDEDERVNRSRASLQQFANGGIMNTNNNNINSSMKSIRSGLSNTFKNENEINLPDTHTVDDEIHINKNTDQKILQNLQSPVSSTPTQKTSLQSLIETDENSLNDENHEKIEMKEERLEAGLYHENKNESSENGVCAFEAEPLDLNKNSTNAKRYTYTKDRLFTLKENNCSQENTVRTNSLSDMKLGIHRKISNERTKPKRLRKHSSLKDFKIQYSSNLQSVKRDKKKTQAEGKRVGLPAELFANDVSFVTKNQQNTSSPKLKPPKSDINGSFYSIPIASPIPSYTNPYFQSDDLIFSSPLIPSTASSLDLSKNNRTEKCLTIQRPSTGNNNT</sequence>
<evidence type="ECO:0000256" key="6">
    <source>
        <dbReference type="ARBA" id="ARBA00023136"/>
    </source>
</evidence>
<comment type="similarity">
    <text evidence="8">Belongs to the two pore domain potassium channel (TC 1.A.1.8) family.</text>
</comment>
<dbReference type="InterPro" id="IPR013099">
    <property type="entry name" value="K_chnl_dom"/>
</dbReference>
<dbReference type="GO" id="GO:0015271">
    <property type="term" value="F:outward rectifier potassium channel activity"/>
    <property type="evidence" value="ECO:0007669"/>
    <property type="project" value="TreeGrafter"/>
</dbReference>
<proteinExistence type="inferred from homology"/>
<evidence type="ECO:0000256" key="4">
    <source>
        <dbReference type="ARBA" id="ARBA00022989"/>
    </source>
</evidence>
<keyword evidence="3 8" id="KW-0812">Transmembrane</keyword>
<evidence type="ECO:0000256" key="5">
    <source>
        <dbReference type="ARBA" id="ARBA00023065"/>
    </source>
</evidence>
<protein>
    <recommendedName>
        <fullName evidence="10">Potassium channel domain-containing protein</fullName>
    </recommendedName>
</protein>
<dbReference type="GeneID" id="136821002"/>
<dbReference type="OrthoDB" id="415460at2759"/>
<dbReference type="Gene3D" id="1.10.287.70">
    <property type="match status" value="1"/>
</dbReference>
<feature type="transmembrane region" description="Helical" evidence="9">
    <location>
        <begin position="12"/>
        <end position="32"/>
    </location>
</feature>
<evidence type="ECO:0000256" key="1">
    <source>
        <dbReference type="ARBA" id="ARBA00004141"/>
    </source>
</evidence>
<dbReference type="PANTHER" id="PTHR11003">
    <property type="entry name" value="POTASSIUM CHANNEL, SUBFAMILY K"/>
    <property type="match status" value="1"/>
</dbReference>
<reference evidence="11" key="1">
    <citation type="submission" date="2021-01" db="UniProtKB">
        <authorList>
            <consortium name="EnsemblMetazoa"/>
        </authorList>
    </citation>
    <scope>IDENTIFICATION</scope>
</reference>
<dbReference type="Proteomes" id="UP000594262">
    <property type="component" value="Unplaced"/>
</dbReference>
<dbReference type="Pfam" id="PF07885">
    <property type="entry name" value="Ion_trans_2"/>
    <property type="match status" value="2"/>
</dbReference>
<keyword evidence="6 9" id="KW-0472">Membrane</keyword>
<dbReference type="EnsemblMetazoa" id="CLYHEMT022323.1">
    <property type="protein sequence ID" value="CLYHEMP022323.1"/>
    <property type="gene ID" value="CLYHEMG022323"/>
</dbReference>